<sequence>MSKGDDTRDSVLRVALAQSSRVGLRGITIGSLADALEMSKSGLFAHFGSKEGLQAAVMDYAAESFTQLVIRPALRAPRGEPRLRLLFERWLGWGGYADYALPGGCIFVSVASEFDDEPDGPVRAKVVQTERDLLDTIETIVRGGVTEGQFDEAADAAAFAHDMLAIVLGYNFSARLLRDPAAAGRAHDAFDRLIDHIRS</sequence>
<evidence type="ECO:0000256" key="2">
    <source>
        <dbReference type="ARBA" id="ARBA00023125"/>
    </source>
</evidence>
<dbReference type="InterPro" id="IPR036271">
    <property type="entry name" value="Tet_transcr_reg_TetR-rel_C_sf"/>
</dbReference>
<dbReference type="PROSITE" id="PS50977">
    <property type="entry name" value="HTH_TETR_2"/>
    <property type="match status" value="1"/>
</dbReference>
<organism evidence="6 7">
    <name type="scientific">Pedococcus dokdonensis</name>
    <dbReference type="NCBI Taxonomy" id="443156"/>
    <lineage>
        <taxon>Bacteria</taxon>
        <taxon>Bacillati</taxon>
        <taxon>Actinomycetota</taxon>
        <taxon>Actinomycetes</taxon>
        <taxon>Micrococcales</taxon>
        <taxon>Intrasporangiaceae</taxon>
        <taxon>Pedococcus</taxon>
    </lineage>
</organism>
<evidence type="ECO:0000256" key="4">
    <source>
        <dbReference type="PROSITE-ProRule" id="PRU00335"/>
    </source>
</evidence>
<feature type="DNA-binding region" description="H-T-H motif" evidence="4">
    <location>
        <begin position="28"/>
        <end position="47"/>
    </location>
</feature>
<gene>
    <name evidence="6" type="ORF">SAMN04489867_2020</name>
</gene>
<dbReference type="Gene3D" id="1.10.357.10">
    <property type="entry name" value="Tetracycline Repressor, domain 2"/>
    <property type="match status" value="1"/>
</dbReference>
<evidence type="ECO:0000313" key="7">
    <source>
        <dbReference type="Proteomes" id="UP000199077"/>
    </source>
</evidence>
<feature type="domain" description="HTH tetR-type" evidence="5">
    <location>
        <begin position="5"/>
        <end position="65"/>
    </location>
</feature>
<dbReference type="AlphaFoldDB" id="A0A1H0RM91"/>
<dbReference type="InterPro" id="IPR001647">
    <property type="entry name" value="HTH_TetR"/>
</dbReference>
<keyword evidence="7" id="KW-1185">Reference proteome</keyword>
<evidence type="ECO:0000259" key="5">
    <source>
        <dbReference type="PROSITE" id="PS50977"/>
    </source>
</evidence>
<dbReference type="SUPFAM" id="SSF48498">
    <property type="entry name" value="Tetracyclin repressor-like, C-terminal domain"/>
    <property type="match status" value="1"/>
</dbReference>
<keyword evidence="2 4" id="KW-0238">DNA-binding</keyword>
<dbReference type="InterPro" id="IPR011075">
    <property type="entry name" value="TetR_C"/>
</dbReference>
<dbReference type="RefSeq" id="WP_091784785.1">
    <property type="nucleotide sequence ID" value="NZ_LT629711.1"/>
</dbReference>
<keyword evidence="1" id="KW-0805">Transcription regulation</keyword>
<protein>
    <submittedName>
        <fullName evidence="6">DNA-binding transcriptional regulator, AcrR family</fullName>
    </submittedName>
</protein>
<evidence type="ECO:0000313" key="6">
    <source>
        <dbReference type="EMBL" id="SDP30593.1"/>
    </source>
</evidence>
<dbReference type="InterPro" id="IPR009057">
    <property type="entry name" value="Homeodomain-like_sf"/>
</dbReference>
<dbReference type="PANTHER" id="PTHR47506">
    <property type="entry name" value="TRANSCRIPTIONAL REGULATORY PROTEIN"/>
    <property type="match status" value="1"/>
</dbReference>
<dbReference type="Gene3D" id="1.10.10.60">
    <property type="entry name" value="Homeodomain-like"/>
    <property type="match status" value="1"/>
</dbReference>
<dbReference type="OrthoDB" id="326421at2"/>
<accession>A0A1H0RM91</accession>
<keyword evidence="3" id="KW-0804">Transcription</keyword>
<dbReference type="SUPFAM" id="SSF46689">
    <property type="entry name" value="Homeodomain-like"/>
    <property type="match status" value="1"/>
</dbReference>
<dbReference type="Pfam" id="PF16925">
    <property type="entry name" value="TetR_C_13"/>
    <property type="match status" value="1"/>
</dbReference>
<evidence type="ECO:0000256" key="1">
    <source>
        <dbReference type="ARBA" id="ARBA00023015"/>
    </source>
</evidence>
<dbReference type="Pfam" id="PF00440">
    <property type="entry name" value="TetR_N"/>
    <property type="match status" value="1"/>
</dbReference>
<proteinExistence type="predicted"/>
<dbReference type="Proteomes" id="UP000199077">
    <property type="component" value="Chromosome I"/>
</dbReference>
<dbReference type="EMBL" id="LT629711">
    <property type="protein sequence ID" value="SDP30593.1"/>
    <property type="molecule type" value="Genomic_DNA"/>
</dbReference>
<dbReference type="PANTHER" id="PTHR47506:SF6">
    <property type="entry name" value="HTH-TYPE TRANSCRIPTIONAL REPRESSOR NEMR"/>
    <property type="match status" value="1"/>
</dbReference>
<dbReference type="GO" id="GO:0003677">
    <property type="term" value="F:DNA binding"/>
    <property type="evidence" value="ECO:0007669"/>
    <property type="project" value="UniProtKB-UniRule"/>
</dbReference>
<reference evidence="7" key="1">
    <citation type="submission" date="2016-10" db="EMBL/GenBank/DDBJ databases">
        <authorList>
            <person name="Varghese N."/>
            <person name="Submissions S."/>
        </authorList>
    </citation>
    <scope>NUCLEOTIDE SEQUENCE [LARGE SCALE GENOMIC DNA]</scope>
    <source>
        <strain evidence="7">DSM 22329</strain>
    </source>
</reference>
<evidence type="ECO:0000256" key="3">
    <source>
        <dbReference type="ARBA" id="ARBA00023163"/>
    </source>
</evidence>
<name>A0A1H0RM91_9MICO</name>
<dbReference type="STRING" id="443156.SAMN04489867_2020"/>